<evidence type="ECO:0000313" key="2">
    <source>
        <dbReference type="Proteomes" id="UP000554235"/>
    </source>
</evidence>
<dbReference type="Proteomes" id="UP000554235">
    <property type="component" value="Unassembled WGS sequence"/>
</dbReference>
<proteinExistence type="predicted"/>
<dbReference type="AlphaFoldDB" id="A0A8H4L6S6"/>
<protein>
    <submittedName>
        <fullName evidence="1">Uncharacterized protein</fullName>
    </submittedName>
</protein>
<evidence type="ECO:0000313" key="1">
    <source>
        <dbReference type="EMBL" id="KAF4462289.1"/>
    </source>
</evidence>
<comment type="caution">
    <text evidence="1">The sequence shown here is derived from an EMBL/GenBank/DDBJ whole genome shotgun (WGS) entry which is preliminary data.</text>
</comment>
<sequence>MLTTQPTSEPCETETGPLITMLAEGLNMDDIKIRFRDDVEKIFDLWVPMVQKSTLPSAMASNDSRIVQVLRDLTKDSENTDVYIARLASVQLTRLMSSLQRRIKSDRQSRRIVIGKRADSIATDILVSALGTPSGGTTARRQAFWRRRLDKRRASLAGVAPLLIVRYSYRESRADYVSNKTLDALAAEIYRHYPTEVVRAAEYMTQVGESDTEVDAEAKRAHMDKLRDMLR</sequence>
<dbReference type="EMBL" id="JAADYS010001561">
    <property type="protein sequence ID" value="KAF4462289.1"/>
    <property type="molecule type" value="Genomic_DNA"/>
</dbReference>
<dbReference type="OrthoDB" id="5005365at2759"/>
<organism evidence="1 2">
    <name type="scientific">Fusarium albosuccineum</name>
    <dbReference type="NCBI Taxonomy" id="1237068"/>
    <lineage>
        <taxon>Eukaryota</taxon>
        <taxon>Fungi</taxon>
        <taxon>Dikarya</taxon>
        <taxon>Ascomycota</taxon>
        <taxon>Pezizomycotina</taxon>
        <taxon>Sordariomycetes</taxon>
        <taxon>Hypocreomycetidae</taxon>
        <taxon>Hypocreales</taxon>
        <taxon>Nectriaceae</taxon>
        <taxon>Fusarium</taxon>
        <taxon>Fusarium decemcellulare species complex</taxon>
    </lineage>
</organism>
<accession>A0A8H4L6S6</accession>
<keyword evidence="2" id="KW-1185">Reference proteome</keyword>
<reference evidence="1 2" key="1">
    <citation type="submission" date="2020-01" db="EMBL/GenBank/DDBJ databases">
        <title>Identification and distribution of gene clusters putatively required for synthesis of sphingolipid metabolism inhibitors in phylogenetically diverse species of the filamentous fungus Fusarium.</title>
        <authorList>
            <person name="Kim H.-S."/>
            <person name="Busman M."/>
            <person name="Brown D.W."/>
            <person name="Divon H."/>
            <person name="Uhlig S."/>
            <person name="Proctor R.H."/>
        </authorList>
    </citation>
    <scope>NUCLEOTIDE SEQUENCE [LARGE SCALE GENOMIC DNA]</scope>
    <source>
        <strain evidence="1 2">NRRL 20459</strain>
    </source>
</reference>
<gene>
    <name evidence="1" type="ORF">FALBO_10903</name>
</gene>
<name>A0A8H4L6S6_9HYPO</name>